<dbReference type="EMBL" id="CAEZZP010000193">
    <property type="protein sequence ID" value="CAB4788863.1"/>
    <property type="molecule type" value="Genomic_DNA"/>
</dbReference>
<dbReference type="GO" id="GO:0046081">
    <property type="term" value="P:dUTP catabolic process"/>
    <property type="evidence" value="ECO:0007669"/>
    <property type="project" value="TreeGrafter"/>
</dbReference>
<dbReference type="Pfam" id="PF00590">
    <property type="entry name" value="TP_methylase"/>
    <property type="match status" value="1"/>
</dbReference>
<dbReference type="SUPFAM" id="SSF53790">
    <property type="entry name" value="Tetrapyrrole methylase"/>
    <property type="match status" value="1"/>
</dbReference>
<evidence type="ECO:0000313" key="4">
    <source>
        <dbReference type="EMBL" id="CAB4788863.1"/>
    </source>
</evidence>
<dbReference type="CDD" id="cd11723">
    <property type="entry name" value="YabN_N_like"/>
    <property type="match status" value="1"/>
</dbReference>
<dbReference type="EMBL" id="CAFBLJ010000096">
    <property type="protein sequence ID" value="CAB4879145.1"/>
    <property type="molecule type" value="Genomic_DNA"/>
</dbReference>
<organism evidence="3">
    <name type="scientific">freshwater metagenome</name>
    <dbReference type="NCBI Taxonomy" id="449393"/>
    <lineage>
        <taxon>unclassified sequences</taxon>
        <taxon>metagenomes</taxon>
        <taxon>ecological metagenomes</taxon>
    </lineage>
</organism>
<dbReference type="GO" id="GO:0008168">
    <property type="term" value="F:methyltransferase activity"/>
    <property type="evidence" value="ECO:0007669"/>
    <property type="project" value="InterPro"/>
</dbReference>
<accession>A0A6J6REE5</accession>
<dbReference type="GO" id="GO:0046061">
    <property type="term" value="P:dATP catabolic process"/>
    <property type="evidence" value="ECO:0007669"/>
    <property type="project" value="TreeGrafter"/>
</dbReference>
<dbReference type="AlphaFoldDB" id="A0A6J6REE5"/>
<sequence length="449" mass="49432">MPYADKPRIEIIGLGPSADEYITDHTRQRIATHKHRYLRTAQHPSAHLVVDAITFDERYETSGTFDAVYLGIANDLVAAAIEFGEILYAVPGSPLVLERTVRLLMSDDRVECVVNPAMGFLEIAWARLGIDPVENSVRLIDGHQFATAAAGLTGPLLVAHCHANWVLSDIKLAAEDADNVSNDDLPVVILHHLGLPDEVVMTVPWSELDHSIEADHLTSMYIPQLRVPVGQDLVAFHELARTLRRECPWDREQTHQTLTTYLLEETYEVVDAIAALDIDDAQTDDHLLEELGDLLYQIEFHAAIAEQEGRFTMGDVARGIHDKLVRRHPHVFAPTAGSDIDADALVKSWDDIKKAEKAAKGIVAGPFDGIPQATGSLAYASAILKRATKAGIPIETPSHAPQALSDVADLGMHLLEVVAECRRRGVDPEVALRKVSNIHRQNAERHTDA</sequence>
<dbReference type="InterPro" id="IPR035013">
    <property type="entry name" value="YabN_N"/>
</dbReference>
<dbReference type="GO" id="GO:0046076">
    <property type="term" value="P:dTTP catabolic process"/>
    <property type="evidence" value="ECO:0007669"/>
    <property type="project" value="TreeGrafter"/>
</dbReference>
<name>A0A6J6REE5_9ZZZZ</name>
<dbReference type="GO" id="GO:0047429">
    <property type="term" value="F:nucleoside triphosphate diphosphatase activity"/>
    <property type="evidence" value="ECO:0007669"/>
    <property type="project" value="TreeGrafter"/>
</dbReference>
<dbReference type="SUPFAM" id="SSF101386">
    <property type="entry name" value="all-alpha NTP pyrophosphatases"/>
    <property type="match status" value="1"/>
</dbReference>
<dbReference type="PANTHER" id="PTHR30522:SF0">
    <property type="entry name" value="NUCLEOSIDE TRIPHOSPHATE PYROPHOSPHOHYDROLASE"/>
    <property type="match status" value="1"/>
</dbReference>
<dbReference type="GO" id="GO:0046052">
    <property type="term" value="P:UTP catabolic process"/>
    <property type="evidence" value="ECO:0007669"/>
    <property type="project" value="TreeGrafter"/>
</dbReference>
<reference evidence="3" key="1">
    <citation type="submission" date="2020-05" db="EMBL/GenBank/DDBJ databases">
        <authorList>
            <person name="Chiriac C."/>
            <person name="Salcher M."/>
            <person name="Ghai R."/>
            <person name="Kavagutti S V."/>
        </authorList>
    </citation>
    <scope>NUCLEOTIDE SEQUENCE</scope>
</reference>
<dbReference type="InterPro" id="IPR048015">
    <property type="entry name" value="NTP-PPase_MazG-like_N"/>
</dbReference>
<dbReference type="EMBL" id="CAEZYH010000033">
    <property type="protein sequence ID" value="CAB4719778.1"/>
    <property type="molecule type" value="Genomic_DNA"/>
</dbReference>
<dbReference type="GO" id="GO:0046047">
    <property type="term" value="P:TTP catabolic process"/>
    <property type="evidence" value="ECO:0007669"/>
    <property type="project" value="TreeGrafter"/>
</dbReference>
<protein>
    <submittedName>
        <fullName evidence="3">Unannotated protein</fullName>
    </submittedName>
</protein>
<evidence type="ECO:0000313" key="7">
    <source>
        <dbReference type="EMBL" id="CAB5031879.1"/>
    </source>
</evidence>
<dbReference type="EMBL" id="CAFBPS010000080">
    <property type="protein sequence ID" value="CAB5031879.1"/>
    <property type="molecule type" value="Genomic_DNA"/>
</dbReference>
<dbReference type="PANTHER" id="PTHR30522">
    <property type="entry name" value="NUCLEOSIDE TRIPHOSPHATE PYROPHOSPHOHYDROLASE"/>
    <property type="match status" value="1"/>
</dbReference>
<dbReference type="InterPro" id="IPR011551">
    <property type="entry name" value="NTP_PyrPHydrolase_MazG"/>
</dbReference>
<dbReference type="InterPro" id="IPR000878">
    <property type="entry name" value="4pyrrol_Mease"/>
</dbReference>
<evidence type="ECO:0000259" key="1">
    <source>
        <dbReference type="Pfam" id="PF00590"/>
    </source>
</evidence>
<gene>
    <name evidence="3" type="ORF">UFOPK2658_00938</name>
    <name evidence="4" type="ORF">UFOPK2880_01890</name>
    <name evidence="5" type="ORF">UFOPK3004_01037</name>
    <name evidence="6" type="ORF">UFOPK3304_01473</name>
    <name evidence="7" type="ORF">UFOPK4134_01074</name>
</gene>
<feature type="domain" description="NTP pyrophosphohydrolase MazG-like" evidence="2">
    <location>
        <begin position="253"/>
        <end position="332"/>
    </location>
</feature>
<evidence type="ECO:0000259" key="2">
    <source>
        <dbReference type="Pfam" id="PF03819"/>
    </source>
</evidence>
<dbReference type="CDD" id="cd11528">
    <property type="entry name" value="NTP-PPase_MazG_Nterm"/>
    <property type="match status" value="1"/>
</dbReference>
<proteinExistence type="predicted"/>
<dbReference type="EMBL" id="CAFAAL010000088">
    <property type="protein sequence ID" value="CAB4807745.1"/>
    <property type="molecule type" value="Genomic_DNA"/>
</dbReference>
<dbReference type="Pfam" id="PF03819">
    <property type="entry name" value="MazG"/>
    <property type="match status" value="1"/>
</dbReference>
<dbReference type="GO" id="GO:0006203">
    <property type="term" value="P:dGTP catabolic process"/>
    <property type="evidence" value="ECO:0007669"/>
    <property type="project" value="TreeGrafter"/>
</dbReference>
<dbReference type="InterPro" id="IPR004518">
    <property type="entry name" value="MazG-like_dom"/>
</dbReference>
<evidence type="ECO:0000313" key="3">
    <source>
        <dbReference type="EMBL" id="CAB4719778.1"/>
    </source>
</evidence>
<dbReference type="Gene3D" id="1.10.287.1080">
    <property type="entry name" value="MazG-like"/>
    <property type="match status" value="1"/>
</dbReference>
<feature type="domain" description="Tetrapyrrole methylase" evidence="1">
    <location>
        <begin position="11"/>
        <end position="208"/>
    </location>
</feature>
<evidence type="ECO:0000313" key="5">
    <source>
        <dbReference type="EMBL" id="CAB4807745.1"/>
    </source>
</evidence>
<evidence type="ECO:0000313" key="6">
    <source>
        <dbReference type="EMBL" id="CAB4879145.1"/>
    </source>
</evidence>
<dbReference type="InterPro" id="IPR035996">
    <property type="entry name" value="4pyrrol_Methylase_sf"/>
</dbReference>